<organism evidence="1 2">
    <name type="scientific">Pangasianodon gigas</name>
    <name type="common">Mekong giant catfish</name>
    <name type="synonym">Pangasius gigas</name>
    <dbReference type="NCBI Taxonomy" id="30993"/>
    <lineage>
        <taxon>Eukaryota</taxon>
        <taxon>Metazoa</taxon>
        <taxon>Chordata</taxon>
        <taxon>Craniata</taxon>
        <taxon>Vertebrata</taxon>
        <taxon>Euteleostomi</taxon>
        <taxon>Actinopterygii</taxon>
        <taxon>Neopterygii</taxon>
        <taxon>Teleostei</taxon>
        <taxon>Ostariophysi</taxon>
        <taxon>Siluriformes</taxon>
        <taxon>Pangasiidae</taxon>
        <taxon>Pangasianodon</taxon>
    </lineage>
</organism>
<proteinExistence type="predicted"/>
<evidence type="ECO:0000313" key="2">
    <source>
        <dbReference type="Proteomes" id="UP000829447"/>
    </source>
</evidence>
<dbReference type="EMBL" id="CM040474">
    <property type="protein sequence ID" value="MCI4390716.1"/>
    <property type="molecule type" value="Genomic_DNA"/>
</dbReference>
<name>A0ACC5XHK6_PANGG</name>
<evidence type="ECO:0000313" key="1">
    <source>
        <dbReference type="EMBL" id="MCI4390716.1"/>
    </source>
</evidence>
<protein>
    <submittedName>
        <fullName evidence="1">Uncharacterized protein</fullName>
    </submittedName>
</protein>
<gene>
    <name evidence="1" type="ORF">PGIGA_G00126000</name>
</gene>
<comment type="caution">
    <text evidence="1">The sequence shown here is derived from an EMBL/GenBank/DDBJ whole genome shotgun (WGS) entry which is preliminary data.</text>
</comment>
<reference evidence="1 2" key="1">
    <citation type="journal article" date="2022" name="bioRxiv">
        <title>An ancient truncated duplication of the anti-Mullerian hormone receptor type 2 gene is a potential conserved master sex determinant in the Pangasiidae catfish family.</title>
        <authorList>
            <person name="Wen M."/>
            <person name="Pan Q."/>
            <person name="Jouanno E."/>
            <person name="Montfort J."/>
            <person name="Zahm M."/>
            <person name="Cabau C."/>
            <person name="Klopp C."/>
            <person name="Iampietro C."/>
            <person name="Roques C."/>
            <person name="Bouchez O."/>
            <person name="Castinel A."/>
            <person name="Donnadieu C."/>
            <person name="Parrinello H."/>
            <person name="Poncet C."/>
            <person name="Belmonte E."/>
            <person name="Gautier V."/>
            <person name="Avarre J.-C."/>
            <person name="Dugue R."/>
            <person name="Gustiano R."/>
            <person name="Ha T.T.T."/>
            <person name="Campet M."/>
            <person name="Sriphairoj K."/>
            <person name="Ribolli J."/>
            <person name="de Almeida F.L."/>
            <person name="Desvignes T."/>
            <person name="Postlethwait J.H."/>
            <person name="Bucao C.F."/>
            <person name="Robinson-Rechavi M."/>
            <person name="Bobe J."/>
            <person name="Herpin A."/>
            <person name="Guiguen Y."/>
        </authorList>
    </citation>
    <scope>NUCLEOTIDE SEQUENCE [LARGE SCALE GENOMIC DNA]</scope>
    <source>
        <strain evidence="1">YG-Dec2019</strain>
    </source>
</reference>
<dbReference type="Proteomes" id="UP000829447">
    <property type="component" value="Linkage Group LG21"/>
</dbReference>
<accession>A0ACC5XHK6</accession>
<keyword evidence="2" id="KW-1185">Reference proteome</keyword>
<sequence>MSQAGGSLAGQILVFASVSLSLQVSQADKSPAYQDKCVVEDFILTKPSVVISSVCKSLLEMEKSRDMVLGIEDESGQPVSPLSILSLLERVSTIIDGVQASQQRMEERQHQLEASVATVQSELLKLVQNHGATATTVDKLLQKARRVSAHVKEVRSRVEKQNVRVKKVETAQDELLTRNKFRVVIYQGEAEVPSVAVTKTPKDAGLANVEVEPDEYEIPADLSSDEEYMVVEEAESSRAARLRQTGLKGIDNIRAAFSKDNMNKTRDRTRENLSKTKESLSKTSQTLGTKINTLGEKIIPLEQREKMRQSGERLKENIAKKAPSKESFRIKLKKERAVAEGQEGAEAEPAVTPPKGRKTSPEVTYTEVVTEIKREGPVSEERATRIPEEGKSGLAIETPEK</sequence>